<dbReference type="Gene3D" id="3.40.50.300">
    <property type="entry name" value="P-loop containing nucleotide triphosphate hydrolases"/>
    <property type="match status" value="1"/>
</dbReference>
<proteinExistence type="predicted"/>
<dbReference type="Gene3D" id="3.30.420.280">
    <property type="match status" value="1"/>
</dbReference>
<name>A0A841Z1P6_9LIST</name>
<dbReference type="EMBL" id="JAARQN010000019">
    <property type="protein sequence ID" value="MBC1459062.1"/>
    <property type="molecule type" value="Genomic_DNA"/>
</dbReference>
<evidence type="ECO:0000313" key="2">
    <source>
        <dbReference type="Proteomes" id="UP000569903"/>
    </source>
</evidence>
<dbReference type="InterPro" id="IPR027417">
    <property type="entry name" value="P-loop_NTPase"/>
</dbReference>
<gene>
    <name evidence="1" type="ORF">HB850_14980</name>
</gene>
<dbReference type="RefSeq" id="WP_185390206.1">
    <property type="nucleotide sequence ID" value="NZ_JAARQN010000019.1"/>
</dbReference>
<protein>
    <submittedName>
        <fullName evidence="1">PBSX family phage terminase large subunit</fullName>
    </submittedName>
</protein>
<dbReference type="NCBIfam" id="TIGR01547">
    <property type="entry name" value="phage_term_2"/>
    <property type="match status" value="1"/>
</dbReference>
<comment type="caution">
    <text evidence="1">The sequence shown here is derived from an EMBL/GenBank/DDBJ whole genome shotgun (WGS) entry which is preliminary data.</text>
</comment>
<evidence type="ECO:0000313" key="1">
    <source>
        <dbReference type="EMBL" id="MBC1459062.1"/>
    </source>
</evidence>
<accession>A0A841Z1P6</accession>
<organism evidence="1 2">
    <name type="scientific">Listeria newyorkensis</name>
    <dbReference type="NCBI Taxonomy" id="1497681"/>
    <lineage>
        <taxon>Bacteria</taxon>
        <taxon>Bacillati</taxon>
        <taxon>Bacillota</taxon>
        <taxon>Bacilli</taxon>
        <taxon>Bacillales</taxon>
        <taxon>Listeriaceae</taxon>
        <taxon>Listeria</taxon>
    </lineage>
</organism>
<dbReference type="AlphaFoldDB" id="A0A841Z1P6"/>
<dbReference type="InterPro" id="IPR006437">
    <property type="entry name" value="Phage_terminase_lsu"/>
</dbReference>
<sequence length="436" mass="50450">MMRMMLSEKQKENVYANIEGIRLELNEGTIRSGKTMSDALKMAIIYAASPDPLHLVLAYNQEQAYRMFMDCEGYGLEHIFADFGEIRHDEHGDHLWLNLPTGEKRIYYKGGGKVNAVGSITGMSFGTVTFLEFNLLNKAVIEEAFRRTKASKCRFHLVEQNPPAPNHSNLETLEPFIRTGTYRFRHWRPHDNPILTGSRLKEWEDECKTSDYLYKRDWLGERVMPEGVIYNNFDPDKHTKNVLQGRVVEAFFSADGGQSDATTCSFNVVTQFQSDSGKYNYRLYRMANYYHSGAETGSIKAMSTYAKEIVEFKDWCFSKWGYHHNYFFVDPACKSLREELHLLGVDTNKADNNSSDTIDASGLKIEVGIERAKSCIDKGIFYLYDDNKPYDHYYFIKEAGLYARNENGKPADKDNHAMDEFRYSINHFFKEYIKSF</sequence>
<dbReference type="Proteomes" id="UP000569903">
    <property type="component" value="Unassembled WGS sequence"/>
</dbReference>
<reference evidence="1 2" key="1">
    <citation type="submission" date="2020-03" db="EMBL/GenBank/DDBJ databases">
        <title>Soil Listeria distribution.</title>
        <authorList>
            <person name="Liao J."/>
            <person name="Wiedmann M."/>
        </authorList>
    </citation>
    <scope>NUCLEOTIDE SEQUENCE [LARGE SCALE GENOMIC DNA]</scope>
    <source>
        <strain evidence="1 2">FSL L7-1614</strain>
    </source>
</reference>